<gene>
    <name evidence="2" type="ORF">N781_04325</name>
</gene>
<dbReference type="AlphaFoldDB" id="A0A0A5GJR1"/>
<comment type="caution">
    <text evidence="2">The sequence shown here is derived from an EMBL/GenBank/DDBJ whole genome shotgun (WGS) entry which is preliminary data.</text>
</comment>
<keyword evidence="1" id="KW-1133">Transmembrane helix</keyword>
<reference evidence="2 3" key="1">
    <citation type="submission" date="2013-08" db="EMBL/GenBank/DDBJ databases">
        <authorList>
            <person name="Huang J."/>
            <person name="Wang G."/>
        </authorList>
    </citation>
    <scope>NUCLEOTIDE SEQUENCE [LARGE SCALE GENOMIC DNA]</scope>
    <source>
        <strain evidence="2 3">JSM 076056</strain>
    </source>
</reference>
<proteinExistence type="predicted"/>
<dbReference type="EMBL" id="AVPE01000010">
    <property type="protein sequence ID" value="KGX91395.1"/>
    <property type="molecule type" value="Genomic_DNA"/>
</dbReference>
<keyword evidence="1" id="KW-0812">Transmembrane</keyword>
<dbReference type="Proteomes" id="UP000030528">
    <property type="component" value="Unassembled WGS sequence"/>
</dbReference>
<accession>A0A0A5GJR1</accession>
<name>A0A0A5GJR1_9BACI</name>
<organism evidence="2 3">
    <name type="scientific">Pontibacillus halophilus JSM 076056 = DSM 19796</name>
    <dbReference type="NCBI Taxonomy" id="1385510"/>
    <lineage>
        <taxon>Bacteria</taxon>
        <taxon>Bacillati</taxon>
        <taxon>Bacillota</taxon>
        <taxon>Bacilli</taxon>
        <taxon>Bacillales</taxon>
        <taxon>Bacillaceae</taxon>
        <taxon>Pontibacillus</taxon>
    </lineage>
</organism>
<feature type="transmembrane region" description="Helical" evidence="1">
    <location>
        <begin position="12"/>
        <end position="30"/>
    </location>
</feature>
<protein>
    <submittedName>
        <fullName evidence="2">Uncharacterized protein</fullName>
    </submittedName>
</protein>
<keyword evidence="1" id="KW-0472">Membrane</keyword>
<evidence type="ECO:0000313" key="2">
    <source>
        <dbReference type="EMBL" id="KGX91395.1"/>
    </source>
</evidence>
<evidence type="ECO:0000313" key="3">
    <source>
        <dbReference type="Proteomes" id="UP000030528"/>
    </source>
</evidence>
<sequence length="57" mass="7028">MNASNTPVNQPFLYSMKCIMFFIWMWVKLLKGVIYKVYDEGTEIIKSYFIRFWPYYL</sequence>
<keyword evidence="3" id="KW-1185">Reference proteome</keyword>
<evidence type="ECO:0000256" key="1">
    <source>
        <dbReference type="SAM" id="Phobius"/>
    </source>
</evidence>